<dbReference type="STRING" id="69293.ENSGACP00000025586"/>
<evidence type="ECO:0000313" key="2">
    <source>
        <dbReference type="Ensembl" id="ENSGACP00000025586.1"/>
    </source>
</evidence>
<proteinExistence type="predicted"/>
<sequence>PLPPKAIRRRRRRSLRPPCLSRKRSGGARPQGGKVRVIVEKFSEVDLREAPVERLANGAAQPPLTKRSKRSPTVKPRRPSLQPPVGAPPLPVKRKALQAENDGGDEVEGGRSAPDGKEVEVRLVGSGEAEVEHSPLTPLSPCCEPSCSCLCHLQRPGMKLIWVPVDT</sequence>
<feature type="compositionally biased region" description="Basic residues" evidence="1">
    <location>
        <begin position="1"/>
        <end position="26"/>
    </location>
</feature>
<feature type="region of interest" description="Disordered" evidence="1">
    <location>
        <begin position="49"/>
        <end position="137"/>
    </location>
</feature>
<organism evidence="2">
    <name type="scientific">Gasterosteus aculeatus</name>
    <name type="common">Three-spined stickleback</name>
    <dbReference type="NCBI Taxonomy" id="69293"/>
    <lineage>
        <taxon>Eukaryota</taxon>
        <taxon>Metazoa</taxon>
        <taxon>Chordata</taxon>
        <taxon>Craniata</taxon>
        <taxon>Vertebrata</taxon>
        <taxon>Euteleostomi</taxon>
        <taxon>Actinopterygii</taxon>
        <taxon>Neopterygii</taxon>
        <taxon>Teleostei</taxon>
        <taxon>Neoteleostei</taxon>
        <taxon>Acanthomorphata</taxon>
        <taxon>Eupercaria</taxon>
        <taxon>Perciformes</taxon>
        <taxon>Cottioidei</taxon>
        <taxon>Gasterosteales</taxon>
        <taxon>Gasterosteidae</taxon>
        <taxon>Gasterosteus</taxon>
    </lineage>
</organism>
<reference evidence="2" key="1">
    <citation type="submission" date="2006-01" db="EMBL/GenBank/DDBJ databases">
        <authorList>
            <person name="Lindblad-Toh K."/>
            <person name="Mauceli E."/>
            <person name="Grabherr M."/>
            <person name="Chang J.L."/>
            <person name="Lander E.S."/>
        </authorList>
    </citation>
    <scope>NUCLEOTIDE SEQUENCE [LARGE SCALE GENOMIC DNA]</scope>
</reference>
<accession>G3Q6S6</accession>
<dbReference type="AlphaFoldDB" id="G3Q6S6"/>
<dbReference type="Bgee" id="ENSGACG00000019360">
    <property type="expression patterns" value="Expressed in pharyngeal gill and 3 other cell types or tissues"/>
</dbReference>
<reference evidence="2" key="2">
    <citation type="submission" date="2024-04" db="UniProtKB">
        <authorList>
            <consortium name="Ensembl"/>
        </authorList>
    </citation>
    <scope>IDENTIFICATION</scope>
</reference>
<evidence type="ECO:0000256" key="1">
    <source>
        <dbReference type="SAM" id="MobiDB-lite"/>
    </source>
</evidence>
<feature type="compositionally biased region" description="Pro residues" evidence="1">
    <location>
        <begin position="81"/>
        <end position="91"/>
    </location>
</feature>
<name>G3Q6S6_GASAC</name>
<protein>
    <submittedName>
        <fullName evidence="2">Uncharacterized protein</fullName>
    </submittedName>
</protein>
<feature type="region of interest" description="Disordered" evidence="1">
    <location>
        <begin position="1"/>
        <end position="35"/>
    </location>
</feature>
<feature type="compositionally biased region" description="Basic residues" evidence="1">
    <location>
        <begin position="66"/>
        <end position="78"/>
    </location>
</feature>
<dbReference type="InParanoid" id="G3Q6S6"/>
<dbReference type="Ensembl" id="ENSGACT00000025636.1">
    <property type="protein sequence ID" value="ENSGACP00000025586.1"/>
    <property type="gene ID" value="ENSGACG00000019360.1"/>
</dbReference>